<proteinExistence type="predicted"/>
<dbReference type="GO" id="GO:0004672">
    <property type="term" value="F:protein kinase activity"/>
    <property type="evidence" value="ECO:0007669"/>
    <property type="project" value="InterPro"/>
</dbReference>
<accession>A0A6C0LXU6</accession>
<name>A0A6C0LXU6_9ZZZZ</name>
<protein>
    <submittedName>
        <fullName evidence="1">Uncharacterized protein</fullName>
    </submittedName>
</protein>
<dbReference type="InterPro" id="IPR008266">
    <property type="entry name" value="Tyr_kinase_AS"/>
</dbReference>
<sequence>MGDVISHVAKARDVCGFSHGDMSAHNILLWRRTQANGTISYASKVCDLMFARCRYEGREWGIWETAGSLNDVDSDGHLRTEDDVMLLSSVRHLIERWSRS</sequence>
<dbReference type="PROSITE" id="PS00109">
    <property type="entry name" value="PROTEIN_KINASE_TYR"/>
    <property type="match status" value="1"/>
</dbReference>
<dbReference type="AlphaFoldDB" id="A0A6C0LXU6"/>
<evidence type="ECO:0000313" key="1">
    <source>
        <dbReference type="EMBL" id="QHU35477.1"/>
    </source>
</evidence>
<reference evidence="1" key="1">
    <citation type="journal article" date="2020" name="Nature">
        <title>Giant virus diversity and host interactions through global metagenomics.</title>
        <authorList>
            <person name="Schulz F."/>
            <person name="Roux S."/>
            <person name="Paez-Espino D."/>
            <person name="Jungbluth S."/>
            <person name="Walsh D.A."/>
            <person name="Denef V.J."/>
            <person name="McMahon K.D."/>
            <person name="Konstantinidis K.T."/>
            <person name="Eloe-Fadrosh E.A."/>
            <person name="Kyrpides N.C."/>
            <person name="Woyke T."/>
        </authorList>
    </citation>
    <scope>NUCLEOTIDE SEQUENCE</scope>
    <source>
        <strain evidence="1">GVMAG-S-1029409-49</strain>
    </source>
</reference>
<organism evidence="1">
    <name type="scientific">viral metagenome</name>
    <dbReference type="NCBI Taxonomy" id="1070528"/>
    <lineage>
        <taxon>unclassified sequences</taxon>
        <taxon>metagenomes</taxon>
        <taxon>organismal metagenomes</taxon>
    </lineage>
</organism>
<dbReference type="EMBL" id="MN740609">
    <property type="protein sequence ID" value="QHU35477.1"/>
    <property type="molecule type" value="Genomic_DNA"/>
</dbReference>